<keyword evidence="2" id="KW-1003">Cell membrane</keyword>
<accession>A0ABT7HHH1</accession>
<dbReference type="SUPFAM" id="SSF46785">
    <property type="entry name" value="Winged helix' DNA-binding domain"/>
    <property type="match status" value="1"/>
</dbReference>
<evidence type="ECO:0000256" key="2">
    <source>
        <dbReference type="ARBA" id="ARBA00022475"/>
    </source>
</evidence>
<dbReference type="Proteomes" id="UP001225134">
    <property type="component" value="Unassembled WGS sequence"/>
</dbReference>
<dbReference type="RefSeq" id="WP_285152399.1">
    <property type="nucleotide sequence ID" value="NZ_JASSPP010000001.1"/>
</dbReference>
<dbReference type="InterPro" id="IPR017039">
    <property type="entry name" value="Virul_fac_BrkB"/>
</dbReference>
<feature type="transmembrane region" description="Helical" evidence="6">
    <location>
        <begin position="20"/>
        <end position="45"/>
    </location>
</feature>
<organism evidence="7 8">
    <name type="scientific">Sneathia sanguinegens</name>
    <dbReference type="NCBI Taxonomy" id="40543"/>
    <lineage>
        <taxon>Bacteria</taxon>
        <taxon>Fusobacteriati</taxon>
        <taxon>Fusobacteriota</taxon>
        <taxon>Fusobacteriia</taxon>
        <taxon>Fusobacteriales</taxon>
        <taxon>Leptotrichiaceae</taxon>
        <taxon>Sneathia</taxon>
    </lineage>
</organism>
<gene>
    <name evidence="7" type="ORF">QQA45_00300</name>
</gene>
<name>A0ABT7HHH1_9FUSO</name>
<comment type="caution">
    <text evidence="7">The sequence shown here is derived from an EMBL/GenBank/DDBJ whole genome shotgun (WGS) entry which is preliminary data.</text>
</comment>
<evidence type="ECO:0000256" key="6">
    <source>
        <dbReference type="SAM" id="Phobius"/>
    </source>
</evidence>
<evidence type="ECO:0000313" key="7">
    <source>
        <dbReference type="EMBL" id="MDK9579973.1"/>
    </source>
</evidence>
<keyword evidence="4 6" id="KW-1133">Transmembrane helix</keyword>
<sequence>MNKLKKILKSLARNFISTRIGDLATNLTYVSFLSIFPLMAIILGLSKGFGLDVILIGKIREYIPSSEVQLNYIFLVAQRLIKSLNSNILSVVGLVVIIWSVINLLMILEQSINMIWQVKTNRNLSRRIINYIAIIFVIPIFLLLIIGTNDKILELLSSISYVGRLTIVIMNILKILFMVLILTFIYYAVPNTYVSIKNAFISAAIVILTLLFINNFYSFIQKSISKYNAIYGSLAFVPLFLVWVRYLWIIILTGVQLTYILDSDSFSFENKINILSKKSLCIQVYALIVNRFFENKSPYSVKEISKKLDINMQLILQTLNCLESMGYLVKLEKRTIYYQVNINPENICIKDVLEKFEKKDSKTLTNIQLYHKYPIDTLIKDIWKEKDVNN</sequence>
<dbReference type="NCBIfam" id="TIGR00765">
    <property type="entry name" value="yihY_not_rbn"/>
    <property type="match status" value="1"/>
</dbReference>
<feature type="transmembrane region" description="Helical" evidence="6">
    <location>
        <begin position="167"/>
        <end position="187"/>
    </location>
</feature>
<proteinExistence type="predicted"/>
<keyword evidence="8" id="KW-1185">Reference proteome</keyword>
<comment type="subcellular location">
    <subcellularLocation>
        <location evidence="1">Cell membrane</location>
        <topology evidence="1">Multi-pass membrane protein</topology>
    </subcellularLocation>
</comment>
<dbReference type="PANTHER" id="PTHR30213:SF0">
    <property type="entry name" value="UPF0761 MEMBRANE PROTEIN YIHY"/>
    <property type="match status" value="1"/>
</dbReference>
<evidence type="ECO:0000256" key="5">
    <source>
        <dbReference type="ARBA" id="ARBA00023136"/>
    </source>
</evidence>
<dbReference type="InterPro" id="IPR036390">
    <property type="entry name" value="WH_DNA-bd_sf"/>
</dbReference>
<feature type="transmembrane region" description="Helical" evidence="6">
    <location>
        <begin position="199"/>
        <end position="220"/>
    </location>
</feature>
<dbReference type="Pfam" id="PF03631">
    <property type="entry name" value="Virul_fac_BrkB"/>
    <property type="match status" value="1"/>
</dbReference>
<dbReference type="EMBL" id="JASSPP010000001">
    <property type="protein sequence ID" value="MDK9579973.1"/>
    <property type="molecule type" value="Genomic_DNA"/>
</dbReference>
<evidence type="ECO:0000256" key="3">
    <source>
        <dbReference type="ARBA" id="ARBA00022692"/>
    </source>
</evidence>
<feature type="transmembrane region" description="Helical" evidence="6">
    <location>
        <begin position="240"/>
        <end position="261"/>
    </location>
</feature>
<protein>
    <submittedName>
        <fullName evidence="7">YhjD/YihY/BrkB family envelope integrity protein</fullName>
    </submittedName>
</protein>
<keyword evidence="3 6" id="KW-0812">Transmembrane</keyword>
<feature type="transmembrane region" description="Helical" evidence="6">
    <location>
        <begin position="88"/>
        <end position="108"/>
    </location>
</feature>
<evidence type="ECO:0000256" key="4">
    <source>
        <dbReference type="ARBA" id="ARBA00022989"/>
    </source>
</evidence>
<reference evidence="7 8" key="1">
    <citation type="submission" date="2023-06" db="EMBL/GenBank/DDBJ databases">
        <title>Antibody response to the Sneathia vaginalis cytopathogenic toxin A during pregnancy.</title>
        <authorList>
            <person name="Mccoy Z.T."/>
            <person name="Serrano M.G."/>
            <person name="Spaine K."/>
            <person name="Edwards D.J."/>
            <person name="Buck G.A."/>
            <person name="Jefferson K."/>
        </authorList>
    </citation>
    <scope>NUCLEOTIDE SEQUENCE [LARGE SCALE GENOMIC DNA]</scope>
    <source>
        <strain evidence="7 8">CCUG 42621</strain>
    </source>
</reference>
<evidence type="ECO:0000256" key="1">
    <source>
        <dbReference type="ARBA" id="ARBA00004651"/>
    </source>
</evidence>
<dbReference type="PANTHER" id="PTHR30213">
    <property type="entry name" value="INNER MEMBRANE PROTEIN YHJD"/>
    <property type="match status" value="1"/>
</dbReference>
<keyword evidence="5 6" id="KW-0472">Membrane</keyword>
<evidence type="ECO:0000313" key="8">
    <source>
        <dbReference type="Proteomes" id="UP001225134"/>
    </source>
</evidence>
<feature type="transmembrane region" description="Helical" evidence="6">
    <location>
        <begin position="128"/>
        <end position="147"/>
    </location>
</feature>